<proteinExistence type="predicted"/>
<dbReference type="Proteomes" id="UP001595704">
    <property type="component" value="Unassembled WGS sequence"/>
</dbReference>
<name>A0ABV7UMX7_9HYPH</name>
<evidence type="ECO:0000313" key="1">
    <source>
        <dbReference type="EMBL" id="MFC3640095.1"/>
    </source>
</evidence>
<keyword evidence="2" id="KW-1185">Reference proteome</keyword>
<accession>A0ABV7UMX7</accession>
<gene>
    <name evidence="1" type="ORF">ACFONL_22400</name>
</gene>
<dbReference type="EMBL" id="JBHRYC010000113">
    <property type="protein sequence ID" value="MFC3640095.1"/>
    <property type="molecule type" value="Genomic_DNA"/>
</dbReference>
<organism evidence="1 2">
    <name type="scientific">Camelimonas fluminis</name>
    <dbReference type="NCBI Taxonomy" id="1576911"/>
    <lineage>
        <taxon>Bacteria</taxon>
        <taxon>Pseudomonadati</taxon>
        <taxon>Pseudomonadota</taxon>
        <taxon>Alphaproteobacteria</taxon>
        <taxon>Hyphomicrobiales</taxon>
        <taxon>Chelatococcaceae</taxon>
        <taxon>Camelimonas</taxon>
    </lineage>
</organism>
<protein>
    <submittedName>
        <fullName evidence="1">Uncharacterized protein</fullName>
    </submittedName>
</protein>
<dbReference type="RefSeq" id="WP_191319913.1">
    <property type="nucleotide sequence ID" value="NZ_BNCG01000011.1"/>
</dbReference>
<evidence type="ECO:0000313" key="2">
    <source>
        <dbReference type="Proteomes" id="UP001595704"/>
    </source>
</evidence>
<comment type="caution">
    <text evidence="1">The sequence shown here is derived from an EMBL/GenBank/DDBJ whole genome shotgun (WGS) entry which is preliminary data.</text>
</comment>
<sequence length="324" mass="35794">MSGETGLAQAGEQISDPSAIVFDGSRIQGLPEWLVQDAAALRAHPAFHDALRVYATTMTSQLENAADRVRLTSEEALLFIGIAMSAMHLSRDPTDPRSGATLTRAQTFAARAGLTSPNRVAALVGLKKRMGHWREVEVPEDRRIKRLEPTEKGALLSQVYARMTLEPVQLLSNGVDYLSLLRTDPDFKGRVAVEAINHYLGGIRAARAVPEAGYFMDQVAGRQVMFKLWLAFVEQNNASTIMNYPYERLATSFTVSRAHIRRMFEGGRERGLFAFHAPGGRAIEILPKFIELQETVASLVFAQIKKEADVAAATTGRSRIVWEI</sequence>
<reference evidence="2" key="1">
    <citation type="journal article" date="2019" name="Int. J. Syst. Evol. Microbiol.">
        <title>The Global Catalogue of Microorganisms (GCM) 10K type strain sequencing project: providing services to taxonomists for standard genome sequencing and annotation.</title>
        <authorList>
            <consortium name="The Broad Institute Genomics Platform"/>
            <consortium name="The Broad Institute Genome Sequencing Center for Infectious Disease"/>
            <person name="Wu L."/>
            <person name="Ma J."/>
        </authorList>
    </citation>
    <scope>NUCLEOTIDE SEQUENCE [LARGE SCALE GENOMIC DNA]</scope>
    <source>
        <strain evidence="2">KCTC 42282</strain>
    </source>
</reference>